<protein>
    <submittedName>
        <fullName evidence="1">Uncharacterized protein</fullName>
    </submittedName>
</protein>
<reference evidence="1" key="1">
    <citation type="submission" date="2021-01" db="EMBL/GenBank/DDBJ databases">
        <authorList>
            <person name="Corre E."/>
            <person name="Pelletier E."/>
            <person name="Niang G."/>
            <person name="Scheremetjew M."/>
            <person name="Finn R."/>
            <person name="Kale V."/>
            <person name="Holt S."/>
            <person name="Cochrane G."/>
            <person name="Meng A."/>
            <person name="Brown T."/>
            <person name="Cohen L."/>
        </authorList>
    </citation>
    <scope>NUCLEOTIDE SEQUENCE</scope>
    <source>
        <strain evidence="1">CCCM811</strain>
    </source>
</reference>
<evidence type="ECO:0000313" key="1">
    <source>
        <dbReference type="EMBL" id="CAE0667769.1"/>
    </source>
</evidence>
<dbReference type="AlphaFoldDB" id="A0A7S3Z0K2"/>
<organism evidence="1">
    <name type="scientific">Lotharella globosa</name>
    <dbReference type="NCBI Taxonomy" id="91324"/>
    <lineage>
        <taxon>Eukaryota</taxon>
        <taxon>Sar</taxon>
        <taxon>Rhizaria</taxon>
        <taxon>Cercozoa</taxon>
        <taxon>Chlorarachniophyceae</taxon>
        <taxon>Lotharella</taxon>
    </lineage>
</organism>
<name>A0A7S3Z0K2_9EUKA</name>
<proteinExistence type="predicted"/>
<sequence>MYCTIEDSAPLSRSSKNHSVATTCPCFSLLFLFSKLTSVFKDNLVNPESGEIEENFTVTLKDLYNPSNWVLDDYGRWGKFPRFVASPHPIWGLTAYVTKRVLAEITNSRKERRSSKL</sequence>
<dbReference type="EMBL" id="HBIV01027071">
    <property type="protein sequence ID" value="CAE0667769.1"/>
    <property type="molecule type" value="Transcribed_RNA"/>
</dbReference>
<accession>A0A7S3Z0K2</accession>
<dbReference type="Gene3D" id="3.90.79.10">
    <property type="entry name" value="Nucleoside Triphosphate Pyrophosphohydrolase"/>
    <property type="match status" value="1"/>
</dbReference>
<gene>
    <name evidence="1" type="ORF">LGLO00237_LOCUS19392</name>
</gene>